<accession>A0AAD4MUZ4</accession>
<name>A0AAD4MUZ4_9BILA</name>
<reference evidence="2" key="1">
    <citation type="submission" date="2022-01" db="EMBL/GenBank/DDBJ databases">
        <title>Genome Sequence Resource for Two Populations of Ditylenchus destructor, the Migratory Endoparasitic Phytonematode.</title>
        <authorList>
            <person name="Zhang H."/>
            <person name="Lin R."/>
            <person name="Xie B."/>
        </authorList>
    </citation>
    <scope>NUCLEOTIDE SEQUENCE</scope>
    <source>
        <strain evidence="2">BazhouSP</strain>
    </source>
</reference>
<dbReference type="Proteomes" id="UP001201812">
    <property type="component" value="Unassembled WGS sequence"/>
</dbReference>
<protein>
    <submittedName>
        <fullName evidence="2">Uncharacterized protein</fullName>
    </submittedName>
</protein>
<feature type="compositionally biased region" description="Basic and acidic residues" evidence="1">
    <location>
        <begin position="100"/>
        <end position="118"/>
    </location>
</feature>
<proteinExistence type="predicted"/>
<evidence type="ECO:0000313" key="2">
    <source>
        <dbReference type="EMBL" id="KAI1704463.1"/>
    </source>
</evidence>
<dbReference type="AlphaFoldDB" id="A0AAD4MUZ4"/>
<dbReference type="EMBL" id="JAKKPZ010000067">
    <property type="protein sequence ID" value="KAI1704463.1"/>
    <property type="molecule type" value="Genomic_DNA"/>
</dbReference>
<evidence type="ECO:0000313" key="3">
    <source>
        <dbReference type="Proteomes" id="UP001201812"/>
    </source>
</evidence>
<feature type="region of interest" description="Disordered" evidence="1">
    <location>
        <begin position="97"/>
        <end position="124"/>
    </location>
</feature>
<keyword evidence="3" id="KW-1185">Reference proteome</keyword>
<gene>
    <name evidence="2" type="ORF">DdX_14223</name>
</gene>
<sequence>MDPMKNSTNNTKVTVLLAKATAHVFQSLFLQPATHSNNASCHPENSFTPTTQGLRYPLMCVGMHHTSRDEQIIEAMDPQGFHLHGLQLSWIPTARFQTEANRHKQSEELSGDRSGGKEKSRRKS</sequence>
<comment type="caution">
    <text evidence="2">The sequence shown here is derived from an EMBL/GenBank/DDBJ whole genome shotgun (WGS) entry which is preliminary data.</text>
</comment>
<evidence type="ECO:0000256" key="1">
    <source>
        <dbReference type="SAM" id="MobiDB-lite"/>
    </source>
</evidence>
<organism evidence="2 3">
    <name type="scientific">Ditylenchus destructor</name>
    <dbReference type="NCBI Taxonomy" id="166010"/>
    <lineage>
        <taxon>Eukaryota</taxon>
        <taxon>Metazoa</taxon>
        <taxon>Ecdysozoa</taxon>
        <taxon>Nematoda</taxon>
        <taxon>Chromadorea</taxon>
        <taxon>Rhabditida</taxon>
        <taxon>Tylenchina</taxon>
        <taxon>Tylenchomorpha</taxon>
        <taxon>Sphaerularioidea</taxon>
        <taxon>Anguinidae</taxon>
        <taxon>Anguininae</taxon>
        <taxon>Ditylenchus</taxon>
    </lineage>
</organism>